<evidence type="ECO:0000256" key="3">
    <source>
        <dbReference type="ARBA" id="ARBA00022448"/>
    </source>
</evidence>
<feature type="transmembrane region" description="Helical" evidence="8">
    <location>
        <begin position="12"/>
        <end position="32"/>
    </location>
</feature>
<evidence type="ECO:0000256" key="8">
    <source>
        <dbReference type="SAM" id="Phobius"/>
    </source>
</evidence>
<feature type="transmembrane region" description="Helical" evidence="8">
    <location>
        <begin position="44"/>
        <end position="61"/>
    </location>
</feature>
<dbReference type="OrthoDB" id="369870at2"/>
<dbReference type="InterPro" id="IPR004626">
    <property type="entry name" value="RarD"/>
</dbReference>
<comment type="subcellular location">
    <subcellularLocation>
        <location evidence="1">Cell membrane</location>
        <topology evidence="1">Multi-pass membrane protein</topology>
    </subcellularLocation>
</comment>
<evidence type="ECO:0000259" key="9">
    <source>
        <dbReference type="Pfam" id="PF00892"/>
    </source>
</evidence>
<evidence type="ECO:0000256" key="1">
    <source>
        <dbReference type="ARBA" id="ARBA00004651"/>
    </source>
</evidence>
<dbReference type="RefSeq" id="WP_119897335.1">
    <property type="nucleotide sequence ID" value="NZ_QNRC01000005.1"/>
</dbReference>
<evidence type="ECO:0000256" key="4">
    <source>
        <dbReference type="ARBA" id="ARBA00022475"/>
    </source>
</evidence>
<evidence type="ECO:0000256" key="6">
    <source>
        <dbReference type="ARBA" id="ARBA00022989"/>
    </source>
</evidence>
<feature type="domain" description="EamA" evidence="9">
    <location>
        <begin position="157"/>
        <end position="288"/>
    </location>
</feature>
<dbReference type="AlphaFoldDB" id="A0A419A8Y1"/>
<keyword evidence="6 8" id="KW-1133">Transmembrane helix</keyword>
<evidence type="ECO:0000256" key="5">
    <source>
        <dbReference type="ARBA" id="ARBA00022692"/>
    </source>
</evidence>
<dbReference type="SUPFAM" id="SSF103481">
    <property type="entry name" value="Multidrug resistance efflux transporter EmrE"/>
    <property type="match status" value="2"/>
</dbReference>
<evidence type="ECO:0000313" key="10">
    <source>
        <dbReference type="EMBL" id="RJL18823.1"/>
    </source>
</evidence>
<comment type="caution">
    <text evidence="10">The sequence shown here is derived from an EMBL/GenBank/DDBJ whole genome shotgun (WGS) entry which is preliminary data.</text>
</comment>
<comment type="similarity">
    <text evidence="2">Belongs to the EamA transporter family.</text>
</comment>
<feature type="transmembrane region" description="Helical" evidence="8">
    <location>
        <begin position="184"/>
        <end position="204"/>
    </location>
</feature>
<feature type="transmembrane region" description="Helical" evidence="8">
    <location>
        <begin position="247"/>
        <end position="267"/>
    </location>
</feature>
<dbReference type="InterPro" id="IPR000620">
    <property type="entry name" value="EamA_dom"/>
</dbReference>
<keyword evidence="11" id="KW-1185">Reference proteome</keyword>
<proteinExistence type="inferred from homology"/>
<dbReference type="Proteomes" id="UP000283587">
    <property type="component" value="Unassembled WGS sequence"/>
</dbReference>
<dbReference type="Pfam" id="PF00892">
    <property type="entry name" value="EamA"/>
    <property type="match status" value="2"/>
</dbReference>
<feature type="transmembrane region" description="Helical" evidence="8">
    <location>
        <begin position="210"/>
        <end position="235"/>
    </location>
</feature>
<evidence type="ECO:0000256" key="2">
    <source>
        <dbReference type="ARBA" id="ARBA00007362"/>
    </source>
</evidence>
<name>A0A419A8Y1_9RHOB</name>
<keyword evidence="7 8" id="KW-0472">Membrane</keyword>
<dbReference type="GO" id="GO:0005886">
    <property type="term" value="C:plasma membrane"/>
    <property type="evidence" value="ECO:0007669"/>
    <property type="project" value="UniProtKB-SubCell"/>
</dbReference>
<protein>
    <submittedName>
        <fullName evidence="10">EamA family transporter RarD</fullName>
    </submittedName>
</protein>
<dbReference type="PANTHER" id="PTHR22911">
    <property type="entry name" value="ACYL-MALONYL CONDENSING ENZYME-RELATED"/>
    <property type="match status" value="1"/>
</dbReference>
<accession>A0A419A8Y1</accession>
<keyword evidence="4" id="KW-1003">Cell membrane</keyword>
<feature type="transmembrane region" description="Helical" evidence="8">
    <location>
        <begin position="77"/>
        <end position="97"/>
    </location>
</feature>
<keyword evidence="5 8" id="KW-0812">Transmembrane</keyword>
<feature type="domain" description="EamA" evidence="9">
    <location>
        <begin position="13"/>
        <end position="149"/>
    </location>
</feature>
<sequence length="314" mass="34008">MSIPVDSNSDSPRGLVLVTVTYFLWGFLPLYMKALAHVPPVEVIAHRVIWSLPIAAAVLIWQRRADEVVAALRTPRLLAMAAVTAILVSANWLIYVWAIVNDQALEAALGYYINPLFSVFLGAVILKERLSRAQMAAIALAAAAVIILTVQAGRLPIVALGLTLSWGFYAYCKKSLPLGPNQGFTLEVLLLCPFAVGIAMWLQLTGRSHFAAGSLSDTLLLIGCGAVTAIPLMLYANGAKLVRLSTVGILQYIAPTMIFLCAVLVFGEPFGSARMIAFPLIWAALVIYSVSLLRQARVKRREAMRAMAAATRMQ</sequence>
<evidence type="ECO:0000256" key="7">
    <source>
        <dbReference type="ARBA" id="ARBA00023136"/>
    </source>
</evidence>
<reference evidence="11" key="1">
    <citation type="submission" date="2018-09" db="EMBL/GenBank/DDBJ databases">
        <title>Paracoccus onubensis nov. sp. a moderate halophilic bacterium isolated from Gruta de las Maravillas (Aracena, Spain).</title>
        <authorList>
            <person name="Jurado V."/>
            <person name="Gutierrez-Patricio S."/>
            <person name="Gonzalez-Pimentel J.L."/>
            <person name="Miller A.Z."/>
            <person name="Laiz L."/>
            <person name="Saiz-Jimenez C."/>
        </authorList>
    </citation>
    <scope>NUCLEOTIDE SEQUENCE [LARGE SCALE GENOMIC DNA]</scope>
    <source>
        <strain evidence="11">DSM 26381</strain>
    </source>
</reference>
<dbReference type="NCBIfam" id="TIGR00688">
    <property type="entry name" value="rarD"/>
    <property type="match status" value="1"/>
</dbReference>
<dbReference type="InterPro" id="IPR037185">
    <property type="entry name" value="EmrE-like"/>
</dbReference>
<organism evidence="10 11">
    <name type="scientific">Paracoccus siganidrum</name>
    <dbReference type="NCBI Taxonomy" id="1276757"/>
    <lineage>
        <taxon>Bacteria</taxon>
        <taxon>Pseudomonadati</taxon>
        <taxon>Pseudomonadota</taxon>
        <taxon>Alphaproteobacteria</taxon>
        <taxon>Rhodobacterales</taxon>
        <taxon>Paracoccaceae</taxon>
        <taxon>Paracoccus</taxon>
    </lineage>
</organism>
<feature type="transmembrane region" description="Helical" evidence="8">
    <location>
        <begin position="133"/>
        <end position="150"/>
    </location>
</feature>
<evidence type="ECO:0000313" key="11">
    <source>
        <dbReference type="Proteomes" id="UP000283587"/>
    </source>
</evidence>
<keyword evidence="3" id="KW-0813">Transport</keyword>
<dbReference type="PANTHER" id="PTHR22911:SF137">
    <property type="entry name" value="SOLUTE CARRIER FAMILY 35 MEMBER G2-RELATED"/>
    <property type="match status" value="1"/>
</dbReference>
<feature type="transmembrane region" description="Helical" evidence="8">
    <location>
        <begin position="109"/>
        <end position="126"/>
    </location>
</feature>
<gene>
    <name evidence="10" type="primary">rarD</name>
    <name evidence="10" type="ORF">D3P05_06345</name>
</gene>
<dbReference type="EMBL" id="QZEW01000021">
    <property type="protein sequence ID" value="RJL18823.1"/>
    <property type="molecule type" value="Genomic_DNA"/>
</dbReference>
<feature type="transmembrane region" description="Helical" evidence="8">
    <location>
        <begin position="273"/>
        <end position="293"/>
    </location>
</feature>